<feature type="domain" description="Putative adhesin Stv" evidence="1">
    <location>
        <begin position="26"/>
        <end position="201"/>
    </location>
</feature>
<evidence type="ECO:0000313" key="2">
    <source>
        <dbReference type="EMBL" id="VEA72287.1"/>
    </source>
</evidence>
<dbReference type="InterPro" id="IPR049002">
    <property type="entry name" value="Stv"/>
</dbReference>
<evidence type="ECO:0000259" key="1">
    <source>
        <dbReference type="Pfam" id="PF21527"/>
    </source>
</evidence>
<dbReference type="Proteomes" id="UP000271603">
    <property type="component" value="Chromosome"/>
</dbReference>
<accession>A0A447QQI5</accession>
<organism evidence="2 3">
    <name type="scientific">Serratia rubidaea</name>
    <name type="common">Serratia marinorubra</name>
    <dbReference type="NCBI Taxonomy" id="61652"/>
    <lineage>
        <taxon>Bacteria</taxon>
        <taxon>Pseudomonadati</taxon>
        <taxon>Pseudomonadota</taxon>
        <taxon>Gammaproteobacteria</taxon>
        <taxon>Enterobacterales</taxon>
        <taxon>Yersiniaceae</taxon>
        <taxon>Serratia</taxon>
    </lineage>
</organism>
<gene>
    <name evidence="2" type="ORF">NCTC9419_03886</name>
</gene>
<sequence>MDLYQNTVGSNLYVWSHKRAAPSANECIITAHGASRTSKSGMSSELKDVELVYYTRHGETLSDPSLLQMIIGAVPQYESMKANESHDYELGKYTNSQVNGGKRHNEANESYHSVRNLYNTADAKPQELRDNAARFRSAGMVTHADNLERDAAQYKNITQYDVITLRNRIHRSFNSLTLSEVIRELRRYGYKYQRIHCAFCR</sequence>
<reference evidence="2 3" key="1">
    <citation type="submission" date="2018-12" db="EMBL/GenBank/DDBJ databases">
        <authorList>
            <consortium name="Pathogen Informatics"/>
        </authorList>
    </citation>
    <scope>NUCLEOTIDE SEQUENCE [LARGE SCALE GENOMIC DNA]</scope>
    <source>
        <strain evidence="2 3">NCTC9419</strain>
    </source>
</reference>
<dbReference type="RefSeq" id="WP_128144347.1">
    <property type="nucleotide sequence ID" value="NZ_CBIFXG010000025.1"/>
</dbReference>
<proteinExistence type="predicted"/>
<protein>
    <recommendedName>
        <fullName evidence="1">Putative adhesin Stv domain-containing protein</fullName>
    </recommendedName>
</protein>
<dbReference type="AlphaFoldDB" id="A0A447QQI5"/>
<evidence type="ECO:0000313" key="3">
    <source>
        <dbReference type="Proteomes" id="UP000271603"/>
    </source>
</evidence>
<dbReference type="Pfam" id="PF21527">
    <property type="entry name" value="Stv"/>
    <property type="match status" value="1"/>
</dbReference>
<dbReference type="EMBL" id="LR134155">
    <property type="protein sequence ID" value="VEA72287.1"/>
    <property type="molecule type" value="Genomic_DNA"/>
</dbReference>
<name>A0A447QQI5_SERRU</name>